<sequence>MRTTSRRSRLRRCLSCRQLKIGCDRGRPCEYCVHTNRECVYEHDLPVEEDPQTAQESGQVAATSHSNAAPSVTNVQHETVGDLIPTTTTTHPRSQEEEGYVQVSIHIEEIPKPRTFTNATSILQISRFELYLTDFFKERGQYIFNFNNRAFMRVWFIELPLTFAHSTLVKQSYYAFSSLMLYHCLNPQVVKDIATATGISSSLLATNNFISPSQRQQLKIMSMQYFDEAVVEMRKLLDNSRLVDGSYPLQVANQLFFGLIFQFTILAYDHLQVPLLSFDKMELDYITLCESYKVAISKCIKPILNSRLRELFLYRMVKSTVPPENQVISPIIVSLRGDLEELRTMYLENPGFMRQHEVYKGAIGEMRQGIFSTAMCKYPFPFMLCCLDFSSDLRELMHEGQYFALRLLFVYSSLCIFCKFYMERDANLWTDYIIWYKERATFLDGGLDKELDLCLCKLVTESDFILKYADFETFNPITEWRKIESAR</sequence>
<evidence type="ECO:0000259" key="2">
    <source>
        <dbReference type="PROSITE" id="PS50048"/>
    </source>
</evidence>
<proteinExistence type="predicted"/>
<feature type="domain" description="Zn(2)-C6 fungal-type" evidence="2">
    <location>
        <begin position="12"/>
        <end position="41"/>
    </location>
</feature>
<dbReference type="InterPro" id="IPR001138">
    <property type="entry name" value="Zn2Cys6_DnaBD"/>
</dbReference>
<organism evidence="3 4">
    <name type="scientific">Candida viswanathii</name>
    <dbReference type="NCBI Taxonomy" id="5486"/>
    <lineage>
        <taxon>Eukaryota</taxon>
        <taxon>Fungi</taxon>
        <taxon>Dikarya</taxon>
        <taxon>Ascomycota</taxon>
        <taxon>Saccharomycotina</taxon>
        <taxon>Pichiomycetes</taxon>
        <taxon>Debaryomycetaceae</taxon>
        <taxon>Candida/Lodderomyces clade</taxon>
        <taxon>Candida</taxon>
    </lineage>
</organism>
<dbReference type="SMART" id="SM00066">
    <property type="entry name" value="GAL4"/>
    <property type="match status" value="1"/>
</dbReference>
<reference evidence="3 4" key="1">
    <citation type="submission" date="2018-06" db="EMBL/GenBank/DDBJ databases">
        <title>Whole genome sequencing of Candida tropicalis (genome annotated by CSBL at Korea University).</title>
        <authorList>
            <person name="Ahn J."/>
        </authorList>
    </citation>
    <scope>NUCLEOTIDE SEQUENCE [LARGE SCALE GENOMIC DNA]</scope>
    <source>
        <strain evidence="3 4">ATCC 20962</strain>
    </source>
</reference>
<dbReference type="InterPro" id="IPR036864">
    <property type="entry name" value="Zn2-C6_fun-type_DNA-bd_sf"/>
</dbReference>
<dbReference type="GO" id="GO:0001228">
    <property type="term" value="F:DNA-binding transcription activator activity, RNA polymerase II-specific"/>
    <property type="evidence" value="ECO:0007669"/>
    <property type="project" value="TreeGrafter"/>
</dbReference>
<gene>
    <name evidence="3" type="ORF">Cantr_04070</name>
</gene>
<dbReference type="Proteomes" id="UP000253472">
    <property type="component" value="Unassembled WGS sequence"/>
</dbReference>
<dbReference type="PROSITE" id="PS50048">
    <property type="entry name" value="ZN2_CY6_FUNGAL_2"/>
    <property type="match status" value="1"/>
</dbReference>
<dbReference type="Gene3D" id="4.10.240.10">
    <property type="entry name" value="Zn(2)-C6 fungal-type DNA-binding domain"/>
    <property type="match status" value="1"/>
</dbReference>
<dbReference type="CDD" id="cd00067">
    <property type="entry name" value="GAL4"/>
    <property type="match status" value="1"/>
</dbReference>
<dbReference type="SUPFAM" id="SSF57701">
    <property type="entry name" value="Zn2/Cys6 DNA-binding domain"/>
    <property type="match status" value="1"/>
</dbReference>
<dbReference type="PANTHER" id="PTHR47784:SF5">
    <property type="entry name" value="STEROL UPTAKE CONTROL PROTEIN 2"/>
    <property type="match status" value="1"/>
</dbReference>
<evidence type="ECO:0000313" key="4">
    <source>
        <dbReference type="Proteomes" id="UP000253472"/>
    </source>
</evidence>
<protein>
    <recommendedName>
        <fullName evidence="2">Zn(2)-C6 fungal-type domain-containing protein</fullName>
    </recommendedName>
</protein>
<keyword evidence="4" id="KW-1185">Reference proteome</keyword>
<dbReference type="OrthoDB" id="4023759at2759"/>
<dbReference type="PANTHER" id="PTHR47784">
    <property type="entry name" value="STEROL UPTAKE CONTROL PROTEIN 2"/>
    <property type="match status" value="1"/>
</dbReference>
<dbReference type="Pfam" id="PF00172">
    <property type="entry name" value="Zn_clus"/>
    <property type="match status" value="1"/>
</dbReference>
<dbReference type="EMBL" id="QLNQ01000030">
    <property type="protein sequence ID" value="RCK55277.1"/>
    <property type="molecule type" value="Genomic_DNA"/>
</dbReference>
<dbReference type="GO" id="GO:0008270">
    <property type="term" value="F:zinc ion binding"/>
    <property type="evidence" value="ECO:0007669"/>
    <property type="project" value="InterPro"/>
</dbReference>
<dbReference type="STRING" id="5486.A0A367XNR0"/>
<feature type="region of interest" description="Disordered" evidence="1">
    <location>
        <begin position="50"/>
        <end position="70"/>
    </location>
</feature>
<evidence type="ECO:0000256" key="1">
    <source>
        <dbReference type="SAM" id="MobiDB-lite"/>
    </source>
</evidence>
<name>A0A367XNR0_9ASCO</name>
<accession>A0A367XNR0</accession>
<dbReference type="AlphaFoldDB" id="A0A367XNR0"/>
<feature type="compositionally biased region" description="Polar residues" evidence="1">
    <location>
        <begin position="52"/>
        <end position="70"/>
    </location>
</feature>
<comment type="caution">
    <text evidence="3">The sequence shown here is derived from an EMBL/GenBank/DDBJ whole genome shotgun (WGS) entry which is preliminary data.</text>
</comment>
<evidence type="ECO:0000313" key="3">
    <source>
        <dbReference type="EMBL" id="RCK55277.1"/>
    </source>
</evidence>
<dbReference type="InterPro" id="IPR053157">
    <property type="entry name" value="Sterol_Uptake_Regulator"/>
</dbReference>